<protein>
    <recommendedName>
        <fullName evidence="1">Homing endonuclease LAGLIDADG domain-containing protein</fullName>
    </recommendedName>
</protein>
<proteinExistence type="predicted"/>
<reference evidence="2 3" key="1">
    <citation type="journal article" date="2016" name="Nat. Commun.">
        <title>Thousands of microbial genomes shed light on interconnected biogeochemical processes in an aquifer system.</title>
        <authorList>
            <person name="Anantharaman K."/>
            <person name="Brown C.T."/>
            <person name="Hug L.A."/>
            <person name="Sharon I."/>
            <person name="Castelle C.J."/>
            <person name="Probst A.J."/>
            <person name="Thomas B.C."/>
            <person name="Singh A."/>
            <person name="Wilkins M.J."/>
            <person name="Karaoz U."/>
            <person name="Brodie E.L."/>
            <person name="Williams K.H."/>
            <person name="Hubbard S.S."/>
            <person name="Banfield J.F."/>
        </authorList>
    </citation>
    <scope>NUCLEOTIDE SEQUENCE [LARGE SCALE GENOMIC DNA]</scope>
</reference>
<dbReference type="Pfam" id="PF03161">
    <property type="entry name" value="LAGLIDADG_2"/>
    <property type="match status" value="1"/>
</dbReference>
<name>A0A1G2I1L8_9BACT</name>
<gene>
    <name evidence="2" type="ORF">A3D44_04135</name>
</gene>
<dbReference type="Proteomes" id="UP000178820">
    <property type="component" value="Unassembled WGS sequence"/>
</dbReference>
<dbReference type="AlphaFoldDB" id="A0A1G2I1L8"/>
<dbReference type="InterPro" id="IPR004860">
    <property type="entry name" value="LAGLIDADG_dom"/>
</dbReference>
<organism evidence="2 3">
    <name type="scientific">Candidatus Staskawiczbacteria bacterium RIFCSPHIGHO2_02_FULL_42_22</name>
    <dbReference type="NCBI Taxonomy" id="1802207"/>
    <lineage>
        <taxon>Bacteria</taxon>
        <taxon>Candidatus Staskawicziibacteriota</taxon>
    </lineage>
</organism>
<feature type="domain" description="Homing endonuclease LAGLIDADG" evidence="1">
    <location>
        <begin position="11"/>
        <end position="162"/>
    </location>
</feature>
<dbReference type="SUPFAM" id="SSF55608">
    <property type="entry name" value="Homing endonucleases"/>
    <property type="match status" value="1"/>
</dbReference>
<dbReference type="GO" id="GO:0004519">
    <property type="term" value="F:endonuclease activity"/>
    <property type="evidence" value="ECO:0007669"/>
    <property type="project" value="InterPro"/>
</dbReference>
<dbReference type="EMBL" id="MHOT01000019">
    <property type="protein sequence ID" value="OGZ68673.1"/>
    <property type="molecule type" value="Genomic_DNA"/>
</dbReference>
<sequence length="212" mass="24789">MNIPLTEKQKAIIIGNVLGDGGIYCSKNLNGKNSYFYIKQCNKYKEYIYWLFGELKTICPSGVKHKKAYNQWYFYSRYLENLTEIRKAFYVDNRKIVPKNIKEWLTSPLSLAVWYMDDGGLDFRPKYHYSFDFSTNAFSVEECYLLIDALKENFGIDATVQNPLCRGKRYPEIYIGVAGRNRFLSLVKSYILPCFSHKIPPFESLTPQRLSP</sequence>
<accession>A0A1G2I1L8</accession>
<evidence type="ECO:0000313" key="3">
    <source>
        <dbReference type="Proteomes" id="UP000178820"/>
    </source>
</evidence>
<dbReference type="InterPro" id="IPR027434">
    <property type="entry name" value="Homing_endonucl"/>
</dbReference>
<evidence type="ECO:0000259" key="1">
    <source>
        <dbReference type="Pfam" id="PF03161"/>
    </source>
</evidence>
<evidence type="ECO:0000313" key="2">
    <source>
        <dbReference type="EMBL" id="OGZ68673.1"/>
    </source>
</evidence>
<comment type="caution">
    <text evidence="2">The sequence shown here is derived from an EMBL/GenBank/DDBJ whole genome shotgun (WGS) entry which is preliminary data.</text>
</comment>
<dbReference type="Gene3D" id="3.10.28.10">
    <property type="entry name" value="Homing endonucleases"/>
    <property type="match status" value="2"/>
</dbReference>